<dbReference type="InterPro" id="IPR011044">
    <property type="entry name" value="Quino_amine_DH_bsu"/>
</dbReference>
<dbReference type="InterPro" id="IPR007788">
    <property type="entry name" value="QCT"/>
</dbReference>
<evidence type="ECO:0000256" key="1">
    <source>
        <dbReference type="SAM" id="Phobius"/>
    </source>
</evidence>
<name>A0A3B0XIP0_9ZZZZ</name>
<keyword evidence="1" id="KW-0812">Transmembrane</keyword>
<evidence type="ECO:0008006" key="3">
    <source>
        <dbReference type="Google" id="ProtNLM"/>
    </source>
</evidence>
<dbReference type="PANTHER" id="PTHR31270:SF1">
    <property type="entry name" value="GLUTAMINYL-PEPTIDE CYCLOTRANSFERASE"/>
    <property type="match status" value="1"/>
</dbReference>
<dbReference type="EMBL" id="UOFJ01000083">
    <property type="protein sequence ID" value="VAW62957.1"/>
    <property type="molecule type" value="Genomic_DNA"/>
</dbReference>
<evidence type="ECO:0000313" key="2">
    <source>
        <dbReference type="EMBL" id="VAW62957.1"/>
    </source>
</evidence>
<dbReference type="AlphaFoldDB" id="A0A3B0XIP0"/>
<dbReference type="Pfam" id="PF05096">
    <property type="entry name" value="Glu_cyclase_2"/>
    <property type="match status" value="1"/>
</dbReference>
<protein>
    <recommendedName>
        <fullName evidence="3">Glutamine cyclotransferase</fullName>
    </recommendedName>
</protein>
<dbReference type="SUPFAM" id="SSF50969">
    <property type="entry name" value="YVTN repeat-like/Quinoprotein amine dehydrogenase"/>
    <property type="match status" value="1"/>
</dbReference>
<feature type="transmembrane region" description="Helical" evidence="1">
    <location>
        <begin position="44"/>
        <end position="62"/>
    </location>
</feature>
<dbReference type="PANTHER" id="PTHR31270">
    <property type="entry name" value="GLUTAMINYL-PEPTIDE CYCLOTRANSFERASE"/>
    <property type="match status" value="1"/>
</dbReference>
<feature type="non-terminal residue" evidence="2">
    <location>
        <position position="300"/>
    </location>
</feature>
<proteinExistence type="predicted"/>
<keyword evidence="1" id="KW-1133">Transmembrane helix</keyword>
<organism evidence="2">
    <name type="scientific">hydrothermal vent metagenome</name>
    <dbReference type="NCBI Taxonomy" id="652676"/>
    <lineage>
        <taxon>unclassified sequences</taxon>
        <taxon>metagenomes</taxon>
        <taxon>ecological metagenomes</taxon>
    </lineage>
</organism>
<gene>
    <name evidence="2" type="ORF">MNBD_GAMMA10-1977</name>
</gene>
<reference evidence="2" key="1">
    <citation type="submission" date="2018-06" db="EMBL/GenBank/DDBJ databases">
        <authorList>
            <person name="Zhirakovskaya E."/>
        </authorList>
    </citation>
    <scope>NUCLEOTIDE SEQUENCE</scope>
</reference>
<sequence>MAIYAPNVKAQNVLISGHFFYSFLMPALISCTISTTISTTIRGITLQLLLILLFFPVAGFASQQTQQSTPQTDTCNAQNVLRQQQNAPGHLIKFNTDSIPQNLTEHSAGYSAGLAVREYRYKIIRRMPHSTGAFTQGLAFYNNYLFEGTGLLGQSEIRKLETETGRLLISKKTDSLAFGEGISIKNDRLIQLSWKSERAYLYDVKTFELLKEIKYSGEGWGVTHIDDKILISDGSSLIRGHNVARFFMADESSQLSNQMKRAVSNVADTPENTVKNIHVNESGVEVRGINELEYANGFIY</sequence>
<feature type="transmembrane region" description="Helical" evidence="1">
    <location>
        <begin position="19"/>
        <end position="37"/>
    </location>
</feature>
<dbReference type="GO" id="GO:0016603">
    <property type="term" value="F:glutaminyl-peptide cyclotransferase activity"/>
    <property type="evidence" value="ECO:0007669"/>
    <property type="project" value="InterPro"/>
</dbReference>
<keyword evidence="1" id="KW-0472">Membrane</keyword>
<accession>A0A3B0XIP0</accession>